<evidence type="ECO:0000313" key="2">
    <source>
        <dbReference type="EMBL" id="KXO11014.1"/>
    </source>
</evidence>
<protein>
    <recommendedName>
        <fullName evidence="1">Polymerase nucleotidyl transferase domain-containing protein</fullName>
    </recommendedName>
</protein>
<dbReference type="RefSeq" id="WP_061331548.1">
    <property type="nucleotide sequence ID" value="NZ_LOCO01000004.1"/>
</dbReference>
<proteinExistence type="predicted"/>
<dbReference type="InterPro" id="IPR002934">
    <property type="entry name" value="Polymerase_NTP_transf_dom"/>
</dbReference>
<organism evidence="2 3">
    <name type="scientific">Marinobacter excellens LAMA 842</name>
    <dbReference type="NCBI Taxonomy" id="1306954"/>
    <lineage>
        <taxon>Bacteria</taxon>
        <taxon>Pseudomonadati</taxon>
        <taxon>Pseudomonadota</taxon>
        <taxon>Gammaproteobacteria</taxon>
        <taxon>Pseudomonadales</taxon>
        <taxon>Marinobacteraceae</taxon>
        <taxon>Marinobacter</taxon>
    </lineage>
</organism>
<reference evidence="3" key="1">
    <citation type="submission" date="2015-12" db="EMBL/GenBank/DDBJ databases">
        <authorList>
            <person name="Lima A."/>
            <person name="Farahani Zayas N."/>
            <person name="Castro Da Silva M.A."/>
            <person name="Cabral A."/>
            <person name="Pessatti M.L."/>
        </authorList>
    </citation>
    <scope>NUCLEOTIDE SEQUENCE [LARGE SCALE GENOMIC DNA]</scope>
    <source>
        <strain evidence="3">LAMA 842</strain>
    </source>
</reference>
<dbReference type="EMBL" id="LOCO01000004">
    <property type="protein sequence ID" value="KXO11014.1"/>
    <property type="molecule type" value="Genomic_DNA"/>
</dbReference>
<feature type="domain" description="Polymerase nucleotidyl transferase" evidence="1">
    <location>
        <begin position="11"/>
        <end position="76"/>
    </location>
</feature>
<evidence type="ECO:0000313" key="3">
    <source>
        <dbReference type="Proteomes" id="UP000070282"/>
    </source>
</evidence>
<sequence>MRLTSEEVLVIKASVREIFGPDARVTLFGSRADDTARGGDIDLLVTIDEVADHPAWYVARLQAKIIKQLGDRKIDVLLDAPNLERAVIHQIARAQGIAL</sequence>
<dbReference type="Gene3D" id="3.30.460.10">
    <property type="entry name" value="Beta Polymerase, domain 2"/>
    <property type="match status" value="1"/>
</dbReference>
<dbReference type="Pfam" id="PF01909">
    <property type="entry name" value="NTP_transf_2"/>
    <property type="match status" value="1"/>
</dbReference>
<gene>
    <name evidence="2" type="ORF">J122_1144</name>
</gene>
<comment type="caution">
    <text evidence="2">The sequence shown here is derived from an EMBL/GenBank/DDBJ whole genome shotgun (WGS) entry which is preliminary data.</text>
</comment>
<keyword evidence="3" id="KW-1185">Reference proteome</keyword>
<dbReference type="GO" id="GO:0016779">
    <property type="term" value="F:nucleotidyltransferase activity"/>
    <property type="evidence" value="ECO:0007669"/>
    <property type="project" value="InterPro"/>
</dbReference>
<accession>A0A137SEZ3</accession>
<dbReference type="InterPro" id="IPR043519">
    <property type="entry name" value="NT_sf"/>
</dbReference>
<dbReference type="SUPFAM" id="SSF81301">
    <property type="entry name" value="Nucleotidyltransferase"/>
    <property type="match status" value="1"/>
</dbReference>
<dbReference type="AlphaFoldDB" id="A0A137SEZ3"/>
<dbReference type="CDD" id="cd05403">
    <property type="entry name" value="NT_KNTase_like"/>
    <property type="match status" value="1"/>
</dbReference>
<dbReference type="PATRIC" id="fig|1306954.6.peg.3024"/>
<name>A0A137SEZ3_9GAMM</name>
<dbReference type="Proteomes" id="UP000070282">
    <property type="component" value="Unassembled WGS sequence"/>
</dbReference>
<evidence type="ECO:0000259" key="1">
    <source>
        <dbReference type="Pfam" id="PF01909"/>
    </source>
</evidence>